<evidence type="ECO:0000259" key="1">
    <source>
        <dbReference type="Pfam" id="PF06172"/>
    </source>
</evidence>
<feature type="non-terminal residue" evidence="2">
    <location>
        <position position="92"/>
    </location>
</feature>
<organism evidence="2 3">
    <name type="scientific">Candolleomyces eurysporus</name>
    <dbReference type="NCBI Taxonomy" id="2828524"/>
    <lineage>
        <taxon>Eukaryota</taxon>
        <taxon>Fungi</taxon>
        <taxon>Dikarya</taxon>
        <taxon>Basidiomycota</taxon>
        <taxon>Agaricomycotina</taxon>
        <taxon>Agaricomycetes</taxon>
        <taxon>Agaricomycetidae</taxon>
        <taxon>Agaricales</taxon>
        <taxon>Agaricineae</taxon>
        <taxon>Psathyrellaceae</taxon>
        <taxon>Candolleomyces</taxon>
    </lineage>
</organism>
<dbReference type="InterPro" id="IPR009327">
    <property type="entry name" value="Cupin_DUF985"/>
</dbReference>
<dbReference type="Gene3D" id="2.60.120.10">
    <property type="entry name" value="Jelly Rolls"/>
    <property type="match status" value="1"/>
</dbReference>
<dbReference type="InterPro" id="IPR011051">
    <property type="entry name" value="RmlC_Cupin_sf"/>
</dbReference>
<evidence type="ECO:0000313" key="3">
    <source>
        <dbReference type="Proteomes" id="UP001140091"/>
    </source>
</evidence>
<dbReference type="PANTHER" id="PTHR33387">
    <property type="entry name" value="RMLC-LIKE JELLY ROLL FOLD PROTEIN"/>
    <property type="match status" value="1"/>
</dbReference>
<reference evidence="2" key="1">
    <citation type="submission" date="2022-06" db="EMBL/GenBank/DDBJ databases">
        <title>Genome Sequence of Candolleomyces eurysporus.</title>
        <authorList>
            <person name="Buettner E."/>
        </authorList>
    </citation>
    <scope>NUCLEOTIDE SEQUENCE</scope>
    <source>
        <strain evidence="2">VTCC 930004</strain>
    </source>
</reference>
<evidence type="ECO:0000313" key="2">
    <source>
        <dbReference type="EMBL" id="KAJ2930552.1"/>
    </source>
</evidence>
<accession>A0A9W8J9A3</accession>
<dbReference type="PANTHER" id="PTHR33387:SF3">
    <property type="entry name" value="DUF985 DOMAIN-CONTAINING PROTEIN"/>
    <property type="match status" value="1"/>
</dbReference>
<protein>
    <recommendedName>
        <fullName evidence="1">DUF985 domain-containing protein</fullName>
    </recommendedName>
</protein>
<dbReference type="Proteomes" id="UP001140091">
    <property type="component" value="Unassembled WGS sequence"/>
</dbReference>
<comment type="caution">
    <text evidence="2">The sequence shown here is derived from an EMBL/GenBank/DDBJ whole genome shotgun (WGS) entry which is preliminary data.</text>
</comment>
<proteinExistence type="predicted"/>
<name>A0A9W8J9A3_9AGAR</name>
<feature type="domain" description="DUF985" evidence="1">
    <location>
        <begin position="1"/>
        <end position="61"/>
    </location>
</feature>
<sequence length="92" mass="10507">MGSNATAGEKRQLIVGTGVWKMSQLLAEDIKAAESENDKELVNCLITEVVVPGFQWMDHKFLTRDGLDELFKDVDKEEREKAVSQYSRYLKQ</sequence>
<dbReference type="EMBL" id="JANBPK010000831">
    <property type="protein sequence ID" value="KAJ2930552.1"/>
    <property type="molecule type" value="Genomic_DNA"/>
</dbReference>
<dbReference type="InterPro" id="IPR039935">
    <property type="entry name" value="YML079W-like"/>
</dbReference>
<dbReference type="OrthoDB" id="6614653at2759"/>
<dbReference type="Pfam" id="PF06172">
    <property type="entry name" value="Cupin_5"/>
    <property type="match status" value="1"/>
</dbReference>
<dbReference type="InterPro" id="IPR014710">
    <property type="entry name" value="RmlC-like_jellyroll"/>
</dbReference>
<keyword evidence="3" id="KW-1185">Reference proteome</keyword>
<dbReference type="SUPFAM" id="SSF51182">
    <property type="entry name" value="RmlC-like cupins"/>
    <property type="match status" value="1"/>
</dbReference>
<gene>
    <name evidence="2" type="ORF">H1R20_g6546</name>
</gene>
<dbReference type="AlphaFoldDB" id="A0A9W8J9A3"/>